<comment type="caution">
    <text evidence="3">The sequence shown here is derived from an EMBL/GenBank/DDBJ whole genome shotgun (WGS) entry which is preliminary data.</text>
</comment>
<dbReference type="AlphaFoldDB" id="A0A368TA82"/>
<dbReference type="OrthoDB" id="5515732at2"/>
<feature type="region of interest" description="Disordered" evidence="1">
    <location>
        <begin position="1"/>
        <end position="22"/>
    </location>
</feature>
<name>A0A368TA82_9ACTN</name>
<evidence type="ECO:0000259" key="2">
    <source>
        <dbReference type="Pfam" id="PF21831"/>
    </source>
</evidence>
<gene>
    <name evidence="3" type="ORF">DEF24_03540</name>
</gene>
<organism evidence="3 4">
    <name type="scientific">Marinitenerispora sediminis</name>
    <dbReference type="NCBI Taxonomy" id="1931232"/>
    <lineage>
        <taxon>Bacteria</taxon>
        <taxon>Bacillati</taxon>
        <taxon>Actinomycetota</taxon>
        <taxon>Actinomycetes</taxon>
        <taxon>Streptosporangiales</taxon>
        <taxon>Nocardiopsidaceae</taxon>
        <taxon>Marinitenerispora</taxon>
    </lineage>
</organism>
<dbReference type="Pfam" id="PF21831">
    <property type="entry name" value="DUF6891"/>
    <property type="match status" value="1"/>
</dbReference>
<accession>A0A368TA82</accession>
<keyword evidence="4" id="KW-1185">Reference proteome</keyword>
<feature type="domain" description="DUF6891" evidence="2">
    <location>
        <begin position="26"/>
        <end position="193"/>
    </location>
</feature>
<proteinExistence type="predicted"/>
<dbReference type="EMBL" id="QEIN01000015">
    <property type="protein sequence ID" value="RCV61803.1"/>
    <property type="molecule type" value="Genomic_DNA"/>
</dbReference>
<protein>
    <recommendedName>
        <fullName evidence="2">DUF6891 domain-containing protein</fullName>
    </recommendedName>
</protein>
<evidence type="ECO:0000313" key="4">
    <source>
        <dbReference type="Proteomes" id="UP000253318"/>
    </source>
</evidence>
<dbReference type="Proteomes" id="UP000253318">
    <property type="component" value="Unassembled WGS sequence"/>
</dbReference>
<dbReference type="InterPro" id="IPR054186">
    <property type="entry name" value="DUF6891"/>
</dbReference>
<sequence length="198" mass="20845">MTPPSDEGTASAAATGTGHPLDSGVRERAARLAATHVAVGFMPRDNIAALLVERFGDGSPVDDGWAREIVDSLWEGEPDPAPADLPGWQRLARAFERLDDAGIVARGDFSCCLTCGSGEILDLAGPDTRGFVFYHMQDTEAGMYYGGLHLAFGDIAGTDDGTAAVGREVVEAVTAAGLPVSWDGTPRFRIEVGPRDLE</sequence>
<evidence type="ECO:0000313" key="3">
    <source>
        <dbReference type="EMBL" id="RCV61803.1"/>
    </source>
</evidence>
<evidence type="ECO:0000256" key="1">
    <source>
        <dbReference type="SAM" id="MobiDB-lite"/>
    </source>
</evidence>
<feature type="compositionally biased region" description="Low complexity" evidence="1">
    <location>
        <begin position="8"/>
        <end position="18"/>
    </location>
</feature>
<dbReference type="RefSeq" id="WP_114397630.1">
    <property type="nucleotide sequence ID" value="NZ_QEIM01000043.1"/>
</dbReference>
<reference evidence="3 4" key="1">
    <citation type="submission" date="2018-04" db="EMBL/GenBank/DDBJ databases">
        <title>Novel actinobacteria from marine sediment.</title>
        <authorList>
            <person name="Ng Z.Y."/>
            <person name="Tan G.Y.A."/>
        </authorList>
    </citation>
    <scope>NUCLEOTIDE SEQUENCE [LARGE SCALE GENOMIC DNA]</scope>
    <source>
        <strain evidence="3 4">TPS81</strain>
    </source>
</reference>